<dbReference type="EMBL" id="BAAATD010000020">
    <property type="protein sequence ID" value="GAA2636227.1"/>
    <property type="molecule type" value="Genomic_DNA"/>
</dbReference>
<evidence type="ECO:0000313" key="2">
    <source>
        <dbReference type="EMBL" id="GAA2636227.1"/>
    </source>
</evidence>
<feature type="signal peptide" evidence="1">
    <location>
        <begin position="1"/>
        <end position="22"/>
    </location>
</feature>
<evidence type="ECO:0000313" key="3">
    <source>
        <dbReference type="Proteomes" id="UP001501509"/>
    </source>
</evidence>
<gene>
    <name evidence="2" type="ORF">GCM10010411_89280</name>
</gene>
<comment type="caution">
    <text evidence="2">The sequence shown here is derived from an EMBL/GenBank/DDBJ whole genome shotgun (WGS) entry which is preliminary data.</text>
</comment>
<keyword evidence="1" id="KW-0732">Signal</keyword>
<dbReference type="Proteomes" id="UP001501509">
    <property type="component" value="Unassembled WGS sequence"/>
</dbReference>
<dbReference type="RefSeq" id="WP_344548714.1">
    <property type="nucleotide sequence ID" value="NZ_BAAATD010000020.1"/>
</dbReference>
<feature type="chain" id="PRO_5045350962" description="Secreted protein" evidence="1">
    <location>
        <begin position="23"/>
        <end position="157"/>
    </location>
</feature>
<reference evidence="2 3" key="1">
    <citation type="journal article" date="2019" name="Int. J. Syst. Evol. Microbiol.">
        <title>The Global Catalogue of Microorganisms (GCM) 10K type strain sequencing project: providing services to taxonomists for standard genome sequencing and annotation.</title>
        <authorList>
            <consortium name="The Broad Institute Genomics Platform"/>
            <consortium name="The Broad Institute Genome Sequencing Center for Infectious Disease"/>
            <person name="Wu L."/>
            <person name="Ma J."/>
        </authorList>
    </citation>
    <scope>NUCLEOTIDE SEQUENCE [LARGE SCALE GENOMIC DNA]</scope>
    <source>
        <strain evidence="2 3">JCM 6833</strain>
    </source>
</reference>
<protein>
    <recommendedName>
        <fullName evidence="4">Secreted protein</fullName>
    </recommendedName>
</protein>
<proteinExistence type="predicted"/>
<keyword evidence="3" id="KW-1185">Reference proteome</keyword>
<evidence type="ECO:0008006" key="4">
    <source>
        <dbReference type="Google" id="ProtNLM"/>
    </source>
</evidence>
<accession>A0ABN3QVH6</accession>
<organism evidence="2 3">
    <name type="scientific">Actinomadura fulvescens</name>
    <dbReference type="NCBI Taxonomy" id="46160"/>
    <lineage>
        <taxon>Bacteria</taxon>
        <taxon>Bacillati</taxon>
        <taxon>Actinomycetota</taxon>
        <taxon>Actinomycetes</taxon>
        <taxon>Streptosporangiales</taxon>
        <taxon>Thermomonosporaceae</taxon>
        <taxon>Actinomadura</taxon>
    </lineage>
</organism>
<evidence type="ECO:0000256" key="1">
    <source>
        <dbReference type="SAM" id="SignalP"/>
    </source>
</evidence>
<name>A0ABN3QVH6_9ACTN</name>
<sequence>MYTSNTIRAAVLALIAAVSLGAAEECGKATGGSGSGGSPKGCDAWVFKWPQRFRSGDLAGVKAIVAVKCVERQREHSIHLQLRRENQQHRWIDINDVVDSDIPAPGKRKEYPISVSECEPGRYQVRFWLRGVTPDGKRYRFPTSGWKSKTARVRCPS</sequence>